<feature type="transmembrane region" description="Helical" evidence="1">
    <location>
        <begin position="26"/>
        <end position="49"/>
    </location>
</feature>
<feature type="transmembrane region" description="Helical" evidence="1">
    <location>
        <begin position="56"/>
        <end position="74"/>
    </location>
</feature>
<keyword evidence="1" id="KW-0472">Membrane</keyword>
<keyword evidence="1" id="KW-1133">Transmembrane helix</keyword>
<proteinExistence type="predicted"/>
<comment type="caution">
    <text evidence="2">The sequence shown here is derived from an EMBL/GenBank/DDBJ whole genome shotgun (WGS) entry which is preliminary data.</text>
</comment>
<accession>A0A1F5TS24</accession>
<gene>
    <name evidence="2" type="ORF">A2531_05810</name>
</gene>
<evidence type="ECO:0000313" key="2">
    <source>
        <dbReference type="EMBL" id="OGF41770.1"/>
    </source>
</evidence>
<organism evidence="2 3">
    <name type="scientific">Candidatus Falkowbacteria bacterium RIFOXYD2_FULL_34_120</name>
    <dbReference type="NCBI Taxonomy" id="1798007"/>
    <lineage>
        <taxon>Bacteria</taxon>
        <taxon>Candidatus Falkowiibacteriota</taxon>
    </lineage>
</organism>
<evidence type="ECO:0000256" key="1">
    <source>
        <dbReference type="SAM" id="Phobius"/>
    </source>
</evidence>
<sequence>MPLQKIISKIKSNNNNEIPYYLEREFWGFMISFSLLPSIWITISALGINIYLMLQYLFAMVYGFLIIITFNLLNFSNLNIIFYALLYYIILGLFFYLTFKKKKVIIIFPIIIIIIIISSLGLWNGALFAMADNS</sequence>
<keyword evidence="1" id="KW-0812">Transmembrane</keyword>
<name>A0A1F5TS24_9BACT</name>
<dbReference type="Proteomes" id="UP000177579">
    <property type="component" value="Unassembled WGS sequence"/>
</dbReference>
<feature type="transmembrane region" description="Helical" evidence="1">
    <location>
        <begin position="80"/>
        <end position="99"/>
    </location>
</feature>
<reference evidence="2 3" key="1">
    <citation type="journal article" date="2016" name="Nat. Commun.">
        <title>Thousands of microbial genomes shed light on interconnected biogeochemical processes in an aquifer system.</title>
        <authorList>
            <person name="Anantharaman K."/>
            <person name="Brown C.T."/>
            <person name="Hug L.A."/>
            <person name="Sharon I."/>
            <person name="Castelle C.J."/>
            <person name="Probst A.J."/>
            <person name="Thomas B.C."/>
            <person name="Singh A."/>
            <person name="Wilkins M.J."/>
            <person name="Karaoz U."/>
            <person name="Brodie E.L."/>
            <person name="Williams K.H."/>
            <person name="Hubbard S.S."/>
            <person name="Banfield J.F."/>
        </authorList>
    </citation>
    <scope>NUCLEOTIDE SEQUENCE [LARGE SCALE GENOMIC DNA]</scope>
</reference>
<feature type="transmembrane region" description="Helical" evidence="1">
    <location>
        <begin position="106"/>
        <end position="131"/>
    </location>
</feature>
<dbReference type="EMBL" id="MFGO01000005">
    <property type="protein sequence ID" value="OGF41770.1"/>
    <property type="molecule type" value="Genomic_DNA"/>
</dbReference>
<protein>
    <submittedName>
        <fullName evidence="2">Uncharacterized protein</fullName>
    </submittedName>
</protein>
<dbReference type="AlphaFoldDB" id="A0A1F5TS24"/>
<evidence type="ECO:0000313" key="3">
    <source>
        <dbReference type="Proteomes" id="UP000177579"/>
    </source>
</evidence>